<dbReference type="InterPro" id="IPR011008">
    <property type="entry name" value="Dimeric_a/b-barrel"/>
</dbReference>
<comment type="caution">
    <text evidence="2">The sequence shown here is derived from an EMBL/GenBank/DDBJ whole genome shotgun (WGS) entry which is preliminary data.</text>
</comment>
<reference evidence="2 3" key="1">
    <citation type="journal article" date="2019" name="Int. J. Syst. Evol. Microbiol.">
        <title>The Global Catalogue of Microorganisms (GCM) 10K type strain sequencing project: providing services to taxonomists for standard genome sequencing and annotation.</title>
        <authorList>
            <consortium name="The Broad Institute Genomics Platform"/>
            <consortium name="The Broad Institute Genome Sequencing Center for Infectious Disease"/>
            <person name="Wu L."/>
            <person name="Ma J."/>
        </authorList>
    </citation>
    <scope>NUCLEOTIDE SEQUENCE [LARGE SCALE GENOMIC DNA]</scope>
    <source>
        <strain evidence="2 3">JCM 14559</strain>
    </source>
</reference>
<sequence>MTTPRLTAPAPGHHLAQVNVGRTVAALDSPELAGFVGQLAEINALAERSPGFVWRMVDEAGADATGLRPDRDDDLLQVNCSVWESVEALRAYVYRSDHLRVLARRREWFHRPTEAHQAMWWVPAGHRPTLDEAMSRLATLRTHGPGPDAFTFRDL</sequence>
<dbReference type="RefSeq" id="WP_344550124.1">
    <property type="nucleotide sequence ID" value="NZ_BAAANS010000003.1"/>
</dbReference>
<proteinExistence type="predicted"/>
<gene>
    <name evidence="2" type="ORF">GCM10009759_06160</name>
</gene>
<feature type="domain" description="DUF3291" evidence="1">
    <location>
        <begin position="15"/>
        <end position="154"/>
    </location>
</feature>
<dbReference type="EMBL" id="BAAANS010000003">
    <property type="protein sequence ID" value="GAA2085925.1"/>
    <property type="molecule type" value="Genomic_DNA"/>
</dbReference>
<protein>
    <submittedName>
        <fullName evidence="2">DUF3291 domain-containing protein</fullName>
    </submittedName>
</protein>
<dbReference type="Pfam" id="PF11695">
    <property type="entry name" value="DUF3291"/>
    <property type="match status" value="1"/>
</dbReference>
<evidence type="ECO:0000313" key="3">
    <source>
        <dbReference type="Proteomes" id="UP001500897"/>
    </source>
</evidence>
<dbReference type="SUPFAM" id="SSF54909">
    <property type="entry name" value="Dimeric alpha+beta barrel"/>
    <property type="match status" value="1"/>
</dbReference>
<dbReference type="InterPro" id="IPR021708">
    <property type="entry name" value="DUF3291"/>
</dbReference>
<keyword evidence="3" id="KW-1185">Reference proteome</keyword>
<name>A0ABN2W847_9ACTN</name>
<accession>A0ABN2W847</accession>
<evidence type="ECO:0000313" key="2">
    <source>
        <dbReference type="EMBL" id="GAA2085925.1"/>
    </source>
</evidence>
<dbReference type="Proteomes" id="UP001500897">
    <property type="component" value="Unassembled WGS sequence"/>
</dbReference>
<evidence type="ECO:0000259" key="1">
    <source>
        <dbReference type="Pfam" id="PF11695"/>
    </source>
</evidence>
<organism evidence="2 3">
    <name type="scientific">Kitasatospora saccharophila</name>
    <dbReference type="NCBI Taxonomy" id="407973"/>
    <lineage>
        <taxon>Bacteria</taxon>
        <taxon>Bacillati</taxon>
        <taxon>Actinomycetota</taxon>
        <taxon>Actinomycetes</taxon>
        <taxon>Kitasatosporales</taxon>
        <taxon>Streptomycetaceae</taxon>
        <taxon>Kitasatospora</taxon>
    </lineage>
</organism>